<reference evidence="2" key="1">
    <citation type="submission" date="2019-08" db="EMBL/GenBank/DDBJ databases">
        <authorList>
            <person name="Kucharzyk K."/>
            <person name="Murdoch R.W."/>
            <person name="Higgins S."/>
            <person name="Loffler F."/>
        </authorList>
    </citation>
    <scope>NUCLEOTIDE SEQUENCE</scope>
</reference>
<dbReference type="AlphaFoldDB" id="A0A645AU94"/>
<name>A0A645AU94_9ZZZZ</name>
<evidence type="ECO:0000259" key="1">
    <source>
        <dbReference type="Pfam" id="PF20229"/>
    </source>
</evidence>
<accession>A0A645AU94</accession>
<sequence>MEWILFLSQLPTNPSSLRVTVWRKMRLNGALGLQNGVWMLPNTSEQIQFLQDLSKIIQNQGASCQIFTVSPLDQRVEDDILGRFQSDRSEEYDEFIERSGEFLAEIDKETKKQKFTFAELEENEQDLQRLNNWLEKIQKRDFIGGEKAQKASEIIQQCRTVFEDFSSSVYNATSDEKVRDADAGNN</sequence>
<comment type="caution">
    <text evidence="2">The sequence shown here is derived from an EMBL/GenBank/DDBJ whole genome shotgun (WGS) entry which is preliminary data.</text>
</comment>
<protein>
    <submittedName>
        <fullName evidence="2">Protein ChrB</fullName>
    </submittedName>
</protein>
<evidence type="ECO:0000313" key="2">
    <source>
        <dbReference type="EMBL" id="MPM56822.1"/>
    </source>
</evidence>
<dbReference type="EMBL" id="VSSQ01015946">
    <property type="protein sequence ID" value="MPM56822.1"/>
    <property type="molecule type" value="Genomic_DNA"/>
</dbReference>
<feature type="domain" description="ChrB N-terminal" evidence="1">
    <location>
        <begin position="18"/>
        <end position="174"/>
    </location>
</feature>
<dbReference type="Pfam" id="PF20229">
    <property type="entry name" value="ChrB_N"/>
    <property type="match status" value="1"/>
</dbReference>
<organism evidence="2">
    <name type="scientific">bioreactor metagenome</name>
    <dbReference type="NCBI Taxonomy" id="1076179"/>
    <lineage>
        <taxon>unclassified sequences</taxon>
        <taxon>metagenomes</taxon>
        <taxon>ecological metagenomes</taxon>
    </lineage>
</organism>
<dbReference type="InterPro" id="IPR046858">
    <property type="entry name" value="ChrB_N"/>
</dbReference>
<gene>
    <name evidence="2" type="primary">chrB1</name>
    <name evidence="2" type="ORF">SDC9_103637</name>
</gene>
<proteinExistence type="predicted"/>